<dbReference type="InterPro" id="IPR043502">
    <property type="entry name" value="DNA/RNA_pol_sf"/>
</dbReference>
<reference evidence="1" key="2">
    <citation type="journal article" date="2024" name="Plant">
        <title>Genomic evolution and insights into agronomic trait innovations of Sesamum species.</title>
        <authorList>
            <person name="Miao H."/>
            <person name="Wang L."/>
            <person name="Qu L."/>
            <person name="Liu H."/>
            <person name="Sun Y."/>
            <person name="Le M."/>
            <person name="Wang Q."/>
            <person name="Wei S."/>
            <person name="Zheng Y."/>
            <person name="Lin W."/>
            <person name="Duan Y."/>
            <person name="Cao H."/>
            <person name="Xiong S."/>
            <person name="Wang X."/>
            <person name="Wei L."/>
            <person name="Li C."/>
            <person name="Ma Q."/>
            <person name="Ju M."/>
            <person name="Zhao R."/>
            <person name="Li G."/>
            <person name="Mu C."/>
            <person name="Tian Q."/>
            <person name="Mei H."/>
            <person name="Zhang T."/>
            <person name="Gao T."/>
            <person name="Zhang H."/>
        </authorList>
    </citation>
    <scope>NUCLEOTIDE SEQUENCE</scope>
    <source>
        <strain evidence="1">G02</strain>
    </source>
</reference>
<accession>A0AAW2UBC3</accession>
<dbReference type="AlphaFoldDB" id="A0AAW2UBC3"/>
<gene>
    <name evidence="1" type="ORF">Sradi_1571900</name>
</gene>
<dbReference type="InterPro" id="IPR043128">
    <property type="entry name" value="Rev_trsase/Diguanyl_cyclase"/>
</dbReference>
<organism evidence="1">
    <name type="scientific">Sesamum radiatum</name>
    <name type="common">Black benniseed</name>
    <dbReference type="NCBI Taxonomy" id="300843"/>
    <lineage>
        <taxon>Eukaryota</taxon>
        <taxon>Viridiplantae</taxon>
        <taxon>Streptophyta</taxon>
        <taxon>Embryophyta</taxon>
        <taxon>Tracheophyta</taxon>
        <taxon>Spermatophyta</taxon>
        <taxon>Magnoliopsida</taxon>
        <taxon>eudicotyledons</taxon>
        <taxon>Gunneridae</taxon>
        <taxon>Pentapetalae</taxon>
        <taxon>asterids</taxon>
        <taxon>lamiids</taxon>
        <taxon>Lamiales</taxon>
        <taxon>Pedaliaceae</taxon>
        <taxon>Sesamum</taxon>
    </lineage>
</organism>
<proteinExistence type="predicted"/>
<evidence type="ECO:0000313" key="1">
    <source>
        <dbReference type="EMBL" id="KAL0413702.1"/>
    </source>
</evidence>
<dbReference type="SUPFAM" id="SSF56672">
    <property type="entry name" value="DNA/RNA polymerases"/>
    <property type="match status" value="1"/>
</dbReference>
<dbReference type="Gene3D" id="3.30.70.270">
    <property type="match status" value="1"/>
</dbReference>
<dbReference type="EMBL" id="JACGWJ010000006">
    <property type="protein sequence ID" value="KAL0413702.1"/>
    <property type="molecule type" value="Genomic_DNA"/>
</dbReference>
<reference evidence="1" key="1">
    <citation type="submission" date="2020-06" db="EMBL/GenBank/DDBJ databases">
        <authorList>
            <person name="Li T."/>
            <person name="Hu X."/>
            <person name="Zhang T."/>
            <person name="Song X."/>
            <person name="Zhang H."/>
            <person name="Dai N."/>
            <person name="Sheng W."/>
            <person name="Hou X."/>
            <person name="Wei L."/>
        </authorList>
    </citation>
    <scope>NUCLEOTIDE SEQUENCE</scope>
    <source>
        <strain evidence="1">G02</strain>
        <tissue evidence="1">Leaf</tissue>
    </source>
</reference>
<protein>
    <recommendedName>
        <fullName evidence="2">Reverse transcriptase</fullName>
    </recommendedName>
</protein>
<comment type="caution">
    <text evidence="1">The sequence shown here is derived from an EMBL/GenBank/DDBJ whole genome shotgun (WGS) entry which is preliminary data.</text>
</comment>
<name>A0AAW2UBC3_SESRA</name>
<evidence type="ECO:0008006" key="2">
    <source>
        <dbReference type="Google" id="ProtNLM"/>
    </source>
</evidence>
<sequence length="66" mass="7788">MPFGLTNAPATFCTLMNQVLARLREYELYAKCVEVSFRSGHYRFLGHIVERRRIRMDPKKVQAIEE</sequence>